<evidence type="ECO:0000259" key="2">
    <source>
        <dbReference type="Pfam" id="PF00561"/>
    </source>
</evidence>
<dbReference type="InterPro" id="IPR029058">
    <property type="entry name" value="AB_hydrolase_fold"/>
</dbReference>
<feature type="compositionally biased region" description="Acidic residues" evidence="1">
    <location>
        <begin position="330"/>
        <end position="339"/>
    </location>
</feature>
<dbReference type="GO" id="GO:0004806">
    <property type="term" value="F:triacylglycerol lipase activity"/>
    <property type="evidence" value="ECO:0007669"/>
    <property type="project" value="TreeGrafter"/>
</dbReference>
<sequence>MPYIKVKTTSGLVNFHYTISTPTCTSAQAINPSLPTIIFLHPVYIPQAIFQPQFSDPKLRRFNLIAIDSRCHGETTGSVPSTFRRLEAAEDLLKFMEALRLPPCHLFGMSMGACIALQAAVSHPQRILSCCMVSPLPLVEPVDVAEGRQEIYDCYVAAFKDPEALDEVAILDSVCGAVQLGFSGQDSKLIAALVKHALPQVLKQWTPDRFDEVHTVAVKFFCDRHPHPRSSLEKVVSPIRLIHCGGDIAYPFNYAEELQQALEDAGVDVELSQVAEAPHFGSVTHSIEINAILHDFVLEQTKSPIPPAQPEVTSPFESALVEAGWRQDDDSSDEDEDFI</sequence>
<name>A0A5C3MA77_9AGAR</name>
<gene>
    <name evidence="3" type="ORF">BDQ12DRAFT_135497</name>
</gene>
<feature type="region of interest" description="Disordered" evidence="1">
    <location>
        <begin position="303"/>
        <end position="339"/>
    </location>
</feature>
<evidence type="ECO:0000313" key="3">
    <source>
        <dbReference type="EMBL" id="TFK38041.1"/>
    </source>
</evidence>
<dbReference type="PANTHER" id="PTHR43433:SF5">
    <property type="entry name" value="AB HYDROLASE-1 DOMAIN-CONTAINING PROTEIN"/>
    <property type="match status" value="1"/>
</dbReference>
<dbReference type="InterPro" id="IPR000073">
    <property type="entry name" value="AB_hydrolase_1"/>
</dbReference>
<organism evidence="3 4">
    <name type="scientific">Crucibulum laeve</name>
    <dbReference type="NCBI Taxonomy" id="68775"/>
    <lineage>
        <taxon>Eukaryota</taxon>
        <taxon>Fungi</taxon>
        <taxon>Dikarya</taxon>
        <taxon>Basidiomycota</taxon>
        <taxon>Agaricomycotina</taxon>
        <taxon>Agaricomycetes</taxon>
        <taxon>Agaricomycetidae</taxon>
        <taxon>Agaricales</taxon>
        <taxon>Agaricineae</taxon>
        <taxon>Nidulariaceae</taxon>
        <taxon>Crucibulum</taxon>
    </lineage>
</organism>
<dbReference type="Proteomes" id="UP000308652">
    <property type="component" value="Unassembled WGS sequence"/>
</dbReference>
<feature type="domain" description="AB hydrolase-1" evidence="2">
    <location>
        <begin position="55"/>
        <end position="141"/>
    </location>
</feature>
<accession>A0A5C3MA77</accession>
<keyword evidence="4" id="KW-1185">Reference proteome</keyword>
<protein>
    <submittedName>
        <fullName evidence="3">Alpha/Beta hydrolase protein</fullName>
    </submittedName>
</protein>
<dbReference type="STRING" id="68775.A0A5C3MA77"/>
<dbReference type="GO" id="GO:0046503">
    <property type="term" value="P:glycerolipid catabolic process"/>
    <property type="evidence" value="ECO:0007669"/>
    <property type="project" value="TreeGrafter"/>
</dbReference>
<dbReference type="SUPFAM" id="SSF53474">
    <property type="entry name" value="alpha/beta-Hydrolases"/>
    <property type="match status" value="1"/>
</dbReference>
<dbReference type="Pfam" id="PF00561">
    <property type="entry name" value="Abhydrolase_1"/>
    <property type="match status" value="1"/>
</dbReference>
<dbReference type="OrthoDB" id="19657at2759"/>
<proteinExistence type="predicted"/>
<dbReference type="Gene3D" id="3.40.50.1820">
    <property type="entry name" value="alpha/beta hydrolase"/>
    <property type="match status" value="1"/>
</dbReference>
<dbReference type="InterPro" id="IPR050471">
    <property type="entry name" value="AB_hydrolase"/>
</dbReference>
<dbReference type="EMBL" id="ML213605">
    <property type="protein sequence ID" value="TFK38041.1"/>
    <property type="molecule type" value="Genomic_DNA"/>
</dbReference>
<dbReference type="AlphaFoldDB" id="A0A5C3MA77"/>
<evidence type="ECO:0000313" key="4">
    <source>
        <dbReference type="Proteomes" id="UP000308652"/>
    </source>
</evidence>
<keyword evidence="3" id="KW-0378">Hydrolase</keyword>
<reference evidence="3 4" key="1">
    <citation type="journal article" date="2019" name="Nat. Ecol. Evol.">
        <title>Megaphylogeny resolves global patterns of mushroom evolution.</title>
        <authorList>
            <person name="Varga T."/>
            <person name="Krizsan K."/>
            <person name="Foldi C."/>
            <person name="Dima B."/>
            <person name="Sanchez-Garcia M."/>
            <person name="Sanchez-Ramirez S."/>
            <person name="Szollosi G.J."/>
            <person name="Szarkandi J.G."/>
            <person name="Papp V."/>
            <person name="Albert L."/>
            <person name="Andreopoulos W."/>
            <person name="Angelini C."/>
            <person name="Antonin V."/>
            <person name="Barry K.W."/>
            <person name="Bougher N.L."/>
            <person name="Buchanan P."/>
            <person name="Buyck B."/>
            <person name="Bense V."/>
            <person name="Catcheside P."/>
            <person name="Chovatia M."/>
            <person name="Cooper J."/>
            <person name="Damon W."/>
            <person name="Desjardin D."/>
            <person name="Finy P."/>
            <person name="Geml J."/>
            <person name="Haridas S."/>
            <person name="Hughes K."/>
            <person name="Justo A."/>
            <person name="Karasinski D."/>
            <person name="Kautmanova I."/>
            <person name="Kiss B."/>
            <person name="Kocsube S."/>
            <person name="Kotiranta H."/>
            <person name="LaButti K.M."/>
            <person name="Lechner B.E."/>
            <person name="Liimatainen K."/>
            <person name="Lipzen A."/>
            <person name="Lukacs Z."/>
            <person name="Mihaltcheva S."/>
            <person name="Morgado L.N."/>
            <person name="Niskanen T."/>
            <person name="Noordeloos M.E."/>
            <person name="Ohm R.A."/>
            <person name="Ortiz-Santana B."/>
            <person name="Ovrebo C."/>
            <person name="Racz N."/>
            <person name="Riley R."/>
            <person name="Savchenko A."/>
            <person name="Shiryaev A."/>
            <person name="Soop K."/>
            <person name="Spirin V."/>
            <person name="Szebenyi C."/>
            <person name="Tomsovsky M."/>
            <person name="Tulloss R.E."/>
            <person name="Uehling J."/>
            <person name="Grigoriev I.V."/>
            <person name="Vagvolgyi C."/>
            <person name="Papp T."/>
            <person name="Martin F.M."/>
            <person name="Miettinen O."/>
            <person name="Hibbett D.S."/>
            <person name="Nagy L.G."/>
        </authorList>
    </citation>
    <scope>NUCLEOTIDE SEQUENCE [LARGE SCALE GENOMIC DNA]</scope>
    <source>
        <strain evidence="3 4">CBS 166.37</strain>
    </source>
</reference>
<dbReference type="PANTHER" id="PTHR43433">
    <property type="entry name" value="HYDROLASE, ALPHA/BETA FOLD FAMILY PROTEIN"/>
    <property type="match status" value="1"/>
</dbReference>
<evidence type="ECO:0000256" key="1">
    <source>
        <dbReference type="SAM" id="MobiDB-lite"/>
    </source>
</evidence>